<dbReference type="InterPro" id="IPR010994">
    <property type="entry name" value="RuvA_2-like"/>
</dbReference>
<feature type="region of interest" description="Disordered" evidence="10">
    <location>
        <begin position="497"/>
        <end position="543"/>
    </location>
</feature>
<feature type="region of interest" description="Disordered" evidence="10">
    <location>
        <begin position="1"/>
        <end position="22"/>
    </location>
</feature>
<evidence type="ECO:0000259" key="11">
    <source>
        <dbReference type="SMART" id="SM00891"/>
    </source>
</evidence>
<comment type="caution">
    <text evidence="12">The sequence shown here is derived from an EMBL/GenBank/DDBJ whole genome shotgun (WGS) entry which is preliminary data.</text>
</comment>
<feature type="region of interest" description="Disordered" evidence="10">
    <location>
        <begin position="896"/>
        <end position="919"/>
    </location>
</feature>
<evidence type="ECO:0000256" key="9">
    <source>
        <dbReference type="ARBA" id="ARBA00023242"/>
    </source>
</evidence>
<evidence type="ECO:0000256" key="2">
    <source>
        <dbReference type="ARBA" id="ARBA00010015"/>
    </source>
</evidence>
<dbReference type="GO" id="GO:0000712">
    <property type="term" value="P:resolution of meiotic recombination intermediates"/>
    <property type="evidence" value="ECO:0007669"/>
    <property type="project" value="TreeGrafter"/>
</dbReference>
<accession>A0A367YLZ1</accession>
<keyword evidence="7" id="KW-0238">DNA-binding</keyword>
<organism evidence="12 13">
    <name type="scientific">Candida viswanathii</name>
    <dbReference type="NCBI Taxonomy" id="5486"/>
    <lineage>
        <taxon>Eukaryota</taxon>
        <taxon>Fungi</taxon>
        <taxon>Dikarya</taxon>
        <taxon>Ascomycota</taxon>
        <taxon>Saccharomycotina</taxon>
        <taxon>Pichiomycetes</taxon>
        <taxon>Debaryomycetaceae</taxon>
        <taxon>Candida/Lodderomyces clade</taxon>
        <taxon>Candida</taxon>
    </lineage>
</organism>
<feature type="domain" description="ERCC4" evidence="11">
    <location>
        <begin position="735"/>
        <end position="815"/>
    </location>
</feature>
<keyword evidence="5" id="KW-0227">DNA damage</keyword>
<keyword evidence="9" id="KW-0539">Nucleus</keyword>
<evidence type="ECO:0000256" key="10">
    <source>
        <dbReference type="SAM" id="MobiDB-lite"/>
    </source>
</evidence>
<dbReference type="AlphaFoldDB" id="A0A367YLZ1"/>
<gene>
    <name evidence="12" type="primary">RAD1_0</name>
    <name evidence="12" type="ORF">Cantr_02536</name>
</gene>
<dbReference type="InterPro" id="IPR047520">
    <property type="entry name" value="XPF_nuclease"/>
</dbReference>
<dbReference type="Gene3D" id="3.40.50.10130">
    <property type="match status" value="1"/>
</dbReference>
<dbReference type="SUPFAM" id="SSF52980">
    <property type="entry name" value="Restriction endonuclease-like"/>
    <property type="match status" value="1"/>
</dbReference>
<dbReference type="GO" id="GO:0003697">
    <property type="term" value="F:single-stranded DNA binding"/>
    <property type="evidence" value="ECO:0007669"/>
    <property type="project" value="TreeGrafter"/>
</dbReference>
<dbReference type="FunFam" id="3.40.50.10130:FF:000002">
    <property type="entry name" value="DNA repair endonuclease XPF"/>
    <property type="match status" value="1"/>
</dbReference>
<dbReference type="EMBL" id="QLNQ01000001">
    <property type="protein sequence ID" value="RCK66838.1"/>
    <property type="molecule type" value="Genomic_DNA"/>
</dbReference>
<evidence type="ECO:0000256" key="5">
    <source>
        <dbReference type="ARBA" id="ARBA00022763"/>
    </source>
</evidence>
<dbReference type="PANTHER" id="PTHR10150">
    <property type="entry name" value="DNA REPAIR ENDONUCLEASE XPF"/>
    <property type="match status" value="1"/>
</dbReference>
<dbReference type="SUPFAM" id="SSF47781">
    <property type="entry name" value="RuvA domain 2-like"/>
    <property type="match status" value="1"/>
</dbReference>
<dbReference type="GO" id="GO:0000014">
    <property type="term" value="F:single-stranded DNA endodeoxyribonuclease activity"/>
    <property type="evidence" value="ECO:0007669"/>
    <property type="project" value="TreeGrafter"/>
</dbReference>
<protein>
    <submittedName>
        <fullName evidence="12">DNA repair protein RAD1</fullName>
    </submittedName>
</protein>
<keyword evidence="6" id="KW-0378">Hydrolase</keyword>
<dbReference type="GO" id="GO:0003684">
    <property type="term" value="F:damaged DNA binding"/>
    <property type="evidence" value="ECO:0007669"/>
    <property type="project" value="TreeGrafter"/>
</dbReference>
<keyword evidence="8" id="KW-0234">DNA repair</keyword>
<evidence type="ECO:0000256" key="1">
    <source>
        <dbReference type="ARBA" id="ARBA00004123"/>
    </source>
</evidence>
<evidence type="ECO:0000256" key="4">
    <source>
        <dbReference type="ARBA" id="ARBA00022759"/>
    </source>
</evidence>
<dbReference type="PANTHER" id="PTHR10150:SF0">
    <property type="entry name" value="DNA REPAIR ENDONUCLEASE XPF"/>
    <property type="match status" value="1"/>
</dbReference>
<reference evidence="12 13" key="1">
    <citation type="submission" date="2018-06" db="EMBL/GenBank/DDBJ databases">
        <title>Whole genome sequencing of Candida tropicalis (genome annotated by CSBL at Korea University).</title>
        <authorList>
            <person name="Ahn J."/>
        </authorList>
    </citation>
    <scope>NUCLEOTIDE SEQUENCE [LARGE SCALE GENOMIC DNA]</scope>
    <source>
        <strain evidence="12 13">ATCC 20962</strain>
    </source>
</reference>
<evidence type="ECO:0000256" key="7">
    <source>
        <dbReference type="ARBA" id="ARBA00023125"/>
    </source>
</evidence>
<name>A0A367YLZ1_9ASCO</name>
<dbReference type="STRING" id="5486.A0A367YLZ1"/>
<dbReference type="CDD" id="cd20078">
    <property type="entry name" value="XPF_nuclease_XPF_euk"/>
    <property type="match status" value="1"/>
</dbReference>
<evidence type="ECO:0000313" key="12">
    <source>
        <dbReference type="EMBL" id="RCK66838.1"/>
    </source>
</evidence>
<feature type="compositionally biased region" description="Polar residues" evidence="10">
    <location>
        <begin position="11"/>
        <end position="22"/>
    </location>
</feature>
<dbReference type="OrthoDB" id="361020at2759"/>
<comment type="subcellular location">
    <subcellularLocation>
        <location evidence="1">Nucleus</location>
    </subcellularLocation>
</comment>
<proteinExistence type="inferred from homology"/>
<evidence type="ECO:0000256" key="8">
    <source>
        <dbReference type="ARBA" id="ARBA00023204"/>
    </source>
</evidence>
<dbReference type="GO" id="GO:1901255">
    <property type="term" value="P:nucleotide-excision repair involved in interstrand cross-link repair"/>
    <property type="evidence" value="ECO:0007669"/>
    <property type="project" value="TreeGrafter"/>
</dbReference>
<keyword evidence="4" id="KW-0255">Endonuclease</keyword>
<dbReference type="GO" id="GO:0000736">
    <property type="term" value="P:double-strand break repair via single-strand annealing, removal of nonhomologous ends"/>
    <property type="evidence" value="ECO:0007669"/>
    <property type="project" value="TreeGrafter"/>
</dbReference>
<dbReference type="GO" id="GO:0000724">
    <property type="term" value="P:double-strand break repair via homologous recombination"/>
    <property type="evidence" value="ECO:0007669"/>
    <property type="project" value="TreeGrafter"/>
</dbReference>
<dbReference type="Pfam" id="PF02732">
    <property type="entry name" value="ERCC4"/>
    <property type="match status" value="1"/>
</dbReference>
<feature type="compositionally biased region" description="Acidic residues" evidence="10">
    <location>
        <begin position="1"/>
        <end position="10"/>
    </location>
</feature>
<sequence>MSLFVDDEGEGQQQPENTSSMPVTFDVPEVMPVYPEREINCSLPLRYQQKIVQNTLTKDGLLLLGRGLGWDIILANLILALSTPFVNLGTNRKKRSLIFIVNANDHELMRLDEELADLAREEEPKVTKISGETLNKKRKQIYQEGGVICISSQLLVMDMLTLMINPGDITGLVVFHAERLREISNDAFLIRLFRDKNSWGFIKAFSDDPELFSGFTPLATKLKLLNVSNVFLWPRFHVTVQETFNIRHKKDTSGKLVTEIKVGLTETMKKIESYLLAHIEETLGQLRSLCPTIANDYWTIDNVYDVDFTNRINASMHDHLHRINFYTKQVVNDLGHLTTWLRGLLVLDSVMLYRLIHTVVQDAVKQSKEKDSSMRPLLQIKDFDLMLDLVSERAFGKHPGLYNLEELPKWNELGKLVHDILAEKSASGERNQGPVLIVCSTRAMARELSRILETMQRVEVSGKQGFSCRKYMIEKLKWYQYYQETIEPAIARLAAELEQSSDDTTSSGTESPNPAQNFTRDGAPVSKRRRTRGGSYAAARSQSRLQATRENFVVDKAIVQELEEKNKTENDGDELVEVDESDWLYMESDIPEQNKVIEHGADFVHIDKEQQVIVQAFDDAFNGAILQELHPSHIIMYEHDLAFLRRVETYQAINRENPAKLYLMYYRDSFEEQQHLMHIKKEKEAFQRLIKEKASLPKRFETERDDPKFHVRKSDVVNTRIAGGAKFRTEADEMKVVVDSREFKSATPFLIYLSGVTVAPVMLAVGDYILSPKICVERKSISDLIESFKNGRLFAQCKQMRRFYEFPVLLIEFSTNESFSLEKFVDRKFVKGGYRGNNKDGGGDDNSEKLNVKAPIQHNLLRLLYSYPNLQVIWSSSPHETAHIFLQLKANQEEPDPVEALSKGQNKKITTDDDDDDNAPPVYNENAIDFILNIPGITVDNHYALILKVKNIEELVCLSMEQFQDILGKENGKKAFNFINRQCR</sequence>
<dbReference type="SMART" id="SM00891">
    <property type="entry name" value="ERCC4"/>
    <property type="match status" value="1"/>
</dbReference>
<keyword evidence="13" id="KW-1185">Reference proteome</keyword>
<comment type="similarity">
    <text evidence="2">Belongs to the XPF family.</text>
</comment>
<evidence type="ECO:0000256" key="3">
    <source>
        <dbReference type="ARBA" id="ARBA00022722"/>
    </source>
</evidence>
<dbReference type="GO" id="GO:0000110">
    <property type="term" value="C:nucleotide-excision repair factor 1 complex"/>
    <property type="evidence" value="ECO:0007669"/>
    <property type="project" value="TreeGrafter"/>
</dbReference>
<dbReference type="InterPro" id="IPR006166">
    <property type="entry name" value="ERCC4_domain"/>
</dbReference>
<keyword evidence="3" id="KW-0540">Nuclease</keyword>
<feature type="compositionally biased region" description="Polar residues" evidence="10">
    <location>
        <begin position="508"/>
        <end position="519"/>
    </location>
</feature>
<dbReference type="InterPro" id="IPR011335">
    <property type="entry name" value="Restrct_endonuc-II-like"/>
</dbReference>
<evidence type="ECO:0000256" key="6">
    <source>
        <dbReference type="ARBA" id="ARBA00022801"/>
    </source>
</evidence>
<evidence type="ECO:0000313" key="13">
    <source>
        <dbReference type="Proteomes" id="UP000253472"/>
    </source>
</evidence>
<dbReference type="Gene3D" id="1.10.150.20">
    <property type="entry name" value="5' to 3' exonuclease, C-terminal subdomain"/>
    <property type="match status" value="1"/>
</dbReference>
<dbReference type="Proteomes" id="UP000253472">
    <property type="component" value="Unassembled WGS sequence"/>
</dbReference>